<dbReference type="PANTHER" id="PTHR35151">
    <property type="entry name" value="ELONGATION FACTOR 1 BETA CENTRAL ACIDIC REGION EUKARYOTE DOMAIN-CONTAINING PROTEIN"/>
    <property type="match status" value="1"/>
</dbReference>
<feature type="compositionally biased region" description="Basic and acidic residues" evidence="1">
    <location>
        <begin position="99"/>
        <end position="125"/>
    </location>
</feature>
<evidence type="ECO:0000313" key="3">
    <source>
        <dbReference type="Proteomes" id="UP000678393"/>
    </source>
</evidence>
<feature type="compositionally biased region" description="Basic and acidic residues" evidence="1">
    <location>
        <begin position="580"/>
        <end position="589"/>
    </location>
</feature>
<dbReference type="Proteomes" id="UP000678393">
    <property type="component" value="Unassembled WGS sequence"/>
</dbReference>
<feature type="region of interest" description="Disordered" evidence="1">
    <location>
        <begin position="428"/>
        <end position="546"/>
    </location>
</feature>
<dbReference type="AlphaFoldDB" id="A0A8S4A2X7"/>
<name>A0A8S4A2X7_9EUPU</name>
<protein>
    <submittedName>
        <fullName evidence="2">Uncharacterized protein</fullName>
    </submittedName>
</protein>
<feature type="non-terminal residue" evidence="2">
    <location>
        <position position="725"/>
    </location>
</feature>
<feature type="region of interest" description="Disordered" evidence="1">
    <location>
        <begin position="578"/>
        <end position="691"/>
    </location>
</feature>
<comment type="caution">
    <text evidence="2">The sequence shown here is derived from an EMBL/GenBank/DDBJ whole genome shotgun (WGS) entry which is preliminary data.</text>
</comment>
<evidence type="ECO:0000256" key="1">
    <source>
        <dbReference type="SAM" id="MobiDB-lite"/>
    </source>
</evidence>
<feature type="compositionally biased region" description="Low complexity" evidence="1">
    <location>
        <begin position="16"/>
        <end position="26"/>
    </location>
</feature>
<dbReference type="EMBL" id="CAJHNH020007479">
    <property type="protein sequence ID" value="CAG5134680.1"/>
    <property type="molecule type" value="Genomic_DNA"/>
</dbReference>
<feature type="compositionally biased region" description="Low complexity" evidence="1">
    <location>
        <begin position="590"/>
        <end position="605"/>
    </location>
</feature>
<accession>A0A8S4A2X7</accession>
<gene>
    <name evidence="2" type="ORF">CUNI_LOCUS20238</name>
</gene>
<feature type="compositionally biased region" description="Low complexity" evidence="1">
    <location>
        <begin position="529"/>
        <end position="545"/>
    </location>
</feature>
<dbReference type="OrthoDB" id="411372at2759"/>
<feature type="compositionally biased region" description="Polar residues" evidence="1">
    <location>
        <begin position="677"/>
        <end position="686"/>
    </location>
</feature>
<reference evidence="2" key="1">
    <citation type="submission" date="2021-04" db="EMBL/GenBank/DDBJ databases">
        <authorList>
            <consortium name="Molecular Ecology Group"/>
        </authorList>
    </citation>
    <scope>NUCLEOTIDE SEQUENCE</scope>
</reference>
<feature type="compositionally biased region" description="Basic and acidic residues" evidence="1">
    <location>
        <begin position="606"/>
        <end position="623"/>
    </location>
</feature>
<feature type="compositionally biased region" description="Polar residues" evidence="1">
    <location>
        <begin position="633"/>
        <end position="643"/>
    </location>
</feature>
<dbReference type="PANTHER" id="PTHR35151:SF2">
    <property type="entry name" value="ELONGATION FACTOR 1 BETA CENTRAL ACIDIC REGION EUKARYOTE DOMAIN-CONTAINING PROTEIN"/>
    <property type="match status" value="1"/>
</dbReference>
<feature type="compositionally biased region" description="Basic and acidic residues" evidence="1">
    <location>
        <begin position="497"/>
        <end position="524"/>
    </location>
</feature>
<feature type="compositionally biased region" description="Gly residues" evidence="1">
    <location>
        <begin position="434"/>
        <end position="446"/>
    </location>
</feature>
<proteinExistence type="predicted"/>
<organism evidence="2 3">
    <name type="scientific">Candidula unifasciata</name>
    <dbReference type="NCBI Taxonomy" id="100452"/>
    <lineage>
        <taxon>Eukaryota</taxon>
        <taxon>Metazoa</taxon>
        <taxon>Spiralia</taxon>
        <taxon>Lophotrochozoa</taxon>
        <taxon>Mollusca</taxon>
        <taxon>Gastropoda</taxon>
        <taxon>Heterobranchia</taxon>
        <taxon>Euthyneura</taxon>
        <taxon>Panpulmonata</taxon>
        <taxon>Eupulmonata</taxon>
        <taxon>Stylommatophora</taxon>
        <taxon>Helicina</taxon>
        <taxon>Helicoidea</taxon>
        <taxon>Geomitridae</taxon>
        <taxon>Candidula</taxon>
    </lineage>
</organism>
<feature type="region of interest" description="Disordered" evidence="1">
    <location>
        <begin position="94"/>
        <end position="135"/>
    </location>
</feature>
<evidence type="ECO:0000313" key="2">
    <source>
        <dbReference type="EMBL" id="CAG5134680.1"/>
    </source>
</evidence>
<keyword evidence="3" id="KW-1185">Reference proteome</keyword>
<sequence length="725" mass="75485">PLPAPAVVTSASLPDSFNTSSSGSSTTSTFNIIQMINAIKNQKPVAISGGASPSGNYRYTRCLLRPGFKLLVRHKIVIKDKTFGLLEKLELKQPQTKDNNSDGEKSQKQTDPRLKKGPSDPRLNKPADCPNSGKVADPRLQRALAQSRPADPRLARQMVGNLDPRLSRQNSVDGVFSSGPINNMGGSPVNSMGAGPINSMGAGPINSMLGGPINCMLGGSINSMGAGPINSMGAGPINSMGAGPINSMGAGPLNSMGAGPINSMGSGPINSMGAGPLNSMGAGPLNSMGAGPLNSMGAGCINNMGGGPNNSMGGGSMNTMGGVMNGQMGGSGNGMGVFMSSPGGSVNPIGGSMSKRLHSIGPGVNTESHLSVANPMNNPNIGPGRPFLGSGGPLNNTMGVVGGPVRVMAGSLNQNGGPYNPVSPGASQMIRMGGPHGLGSRLGGSGSPMDSHIRGPSSQQNPLANDPGMLDPRINNPSGARPGNQRTEIDPPGINDPRLKNRLMDPREQRMSSKDPRSAFRDAHQGTASSPSGDGIGDSGMIQSDSDFRSLQNSSRVLEDFQQSPHYLQNDLPSFQWTHTSDHKTEHNESLQSPSSSSMLSSTQHSDAEKPTRKFDYRNDPRFKRVKRLPGQPKNSMEYNSPLSGEDGQGDTDGRADPGYNGYFKSRLPSSGDPRSRTVSSPTLPDTLQDFDLPTSSAEIAAESELDLKVKDHFKTIDPTASPFC</sequence>
<feature type="region of interest" description="Disordered" evidence="1">
    <location>
        <begin position="1"/>
        <end position="26"/>
    </location>
</feature>